<keyword evidence="2" id="KW-1185">Reference proteome</keyword>
<evidence type="ECO:0000313" key="2">
    <source>
        <dbReference type="Proteomes" id="UP001597405"/>
    </source>
</evidence>
<dbReference type="RefSeq" id="WP_379097057.1">
    <property type="nucleotide sequence ID" value="NZ_JBHUGZ010000007.1"/>
</dbReference>
<organism evidence="1 2">
    <name type="scientific">Mesorhizobium newzealandense</name>
    <dbReference type="NCBI Taxonomy" id="1300302"/>
    <lineage>
        <taxon>Bacteria</taxon>
        <taxon>Pseudomonadati</taxon>
        <taxon>Pseudomonadota</taxon>
        <taxon>Alphaproteobacteria</taxon>
        <taxon>Hyphomicrobiales</taxon>
        <taxon>Phyllobacteriaceae</taxon>
        <taxon>Mesorhizobium</taxon>
    </lineage>
</organism>
<gene>
    <name evidence="1" type="ORF">ACFSOZ_10715</name>
</gene>
<comment type="caution">
    <text evidence="1">The sequence shown here is derived from an EMBL/GenBank/DDBJ whole genome shotgun (WGS) entry which is preliminary data.</text>
</comment>
<dbReference type="Proteomes" id="UP001597405">
    <property type="component" value="Unassembled WGS sequence"/>
</dbReference>
<evidence type="ECO:0008006" key="3">
    <source>
        <dbReference type="Google" id="ProtNLM"/>
    </source>
</evidence>
<dbReference type="EMBL" id="JBHUGZ010000007">
    <property type="protein sequence ID" value="MFD1983142.1"/>
    <property type="molecule type" value="Genomic_DNA"/>
</dbReference>
<evidence type="ECO:0000313" key="1">
    <source>
        <dbReference type="EMBL" id="MFD1983142.1"/>
    </source>
</evidence>
<name>A0ABW4U9A1_9HYPH</name>
<sequence length="49" mass="5147">MAVSIPDDKSSIGIVHTRLEEANIVFTIVIKSAVHGPLHEATPLAISAP</sequence>
<proteinExistence type="predicted"/>
<protein>
    <recommendedName>
        <fullName evidence="3">ACT domain-containing protein</fullName>
    </recommendedName>
</protein>
<reference evidence="2" key="1">
    <citation type="journal article" date="2019" name="Int. J. Syst. Evol. Microbiol.">
        <title>The Global Catalogue of Microorganisms (GCM) 10K type strain sequencing project: providing services to taxonomists for standard genome sequencing and annotation.</title>
        <authorList>
            <consortium name="The Broad Institute Genomics Platform"/>
            <consortium name="The Broad Institute Genome Sequencing Center for Infectious Disease"/>
            <person name="Wu L."/>
            <person name="Ma J."/>
        </authorList>
    </citation>
    <scope>NUCLEOTIDE SEQUENCE [LARGE SCALE GENOMIC DNA]</scope>
    <source>
        <strain evidence="2">CGMCC 1.16225</strain>
    </source>
</reference>
<accession>A0ABW4U9A1</accession>